<dbReference type="Proteomes" id="UP001375539">
    <property type="component" value="Unassembled WGS sequence"/>
</dbReference>
<name>A0ACC6QE77_9ACTN</name>
<gene>
    <name evidence="1" type="ORF">WKI58_08450</name>
</gene>
<comment type="caution">
    <text evidence="1">The sequence shown here is derived from an EMBL/GenBank/DDBJ whole genome shotgun (WGS) entry which is preliminary data.</text>
</comment>
<evidence type="ECO:0000313" key="1">
    <source>
        <dbReference type="EMBL" id="MEJ8656555.1"/>
    </source>
</evidence>
<accession>A0ACC6QE77</accession>
<organism evidence="1 2">
    <name type="scientific">Streptomyces pratisoli</name>
    <dbReference type="NCBI Taxonomy" id="3139917"/>
    <lineage>
        <taxon>Bacteria</taxon>
        <taxon>Bacillati</taxon>
        <taxon>Actinomycetota</taxon>
        <taxon>Actinomycetes</taxon>
        <taxon>Kitasatosporales</taxon>
        <taxon>Streptomycetaceae</taxon>
        <taxon>Streptomyces</taxon>
    </lineage>
</organism>
<dbReference type="EMBL" id="JBBKAI010000002">
    <property type="protein sequence ID" value="MEJ8656555.1"/>
    <property type="molecule type" value="Genomic_DNA"/>
</dbReference>
<keyword evidence="2" id="KW-1185">Reference proteome</keyword>
<protein>
    <submittedName>
        <fullName evidence="1">Uncharacterized protein</fullName>
    </submittedName>
</protein>
<proteinExistence type="predicted"/>
<sequence>MSTGTLIAIIAVIAVLLIIIGTGIWLAMRRRRLQEQFGPEYERTVEADDSRLTAERELSSRKQRHKDLDIRELPAGARERYSTEWKGVEEHFVDEPGRSVDDADRLVTRLMSDRGYPTEGYDQQLRDLSVEHGRTLEHYRAAHDIGLRNRNGRATTEELRGAMLHYRTLFQELLGDRQTRHDAA</sequence>
<evidence type="ECO:0000313" key="2">
    <source>
        <dbReference type="Proteomes" id="UP001375539"/>
    </source>
</evidence>
<reference evidence="1" key="1">
    <citation type="submission" date="2024-03" db="EMBL/GenBank/DDBJ databases">
        <title>Novel Streptomyces species of biotechnological and ecological value are a feature of Machair soil.</title>
        <authorList>
            <person name="Prole J.R."/>
            <person name="Goodfellow M."/>
            <person name="Allenby N."/>
            <person name="Ward A.C."/>
        </authorList>
    </citation>
    <scope>NUCLEOTIDE SEQUENCE</scope>
    <source>
        <strain evidence="1">MS1.AVA.4</strain>
    </source>
</reference>